<name>A0A742ZNN2_SALER</name>
<dbReference type="EMBL" id="DAAUKO010000020">
    <property type="protein sequence ID" value="HAF1616059.1"/>
    <property type="molecule type" value="Genomic_DNA"/>
</dbReference>
<gene>
    <name evidence="1" type="ORF">G9B49_005109</name>
</gene>
<organism evidence="1">
    <name type="scientific">Salmonella enterica</name>
    <name type="common">Salmonella choleraesuis</name>
    <dbReference type="NCBI Taxonomy" id="28901"/>
    <lineage>
        <taxon>Bacteria</taxon>
        <taxon>Pseudomonadati</taxon>
        <taxon>Pseudomonadota</taxon>
        <taxon>Gammaproteobacteria</taxon>
        <taxon>Enterobacterales</taxon>
        <taxon>Enterobacteriaceae</taxon>
        <taxon>Salmonella</taxon>
    </lineage>
</organism>
<comment type="caution">
    <text evidence="1">The sequence shown here is derived from an EMBL/GenBank/DDBJ whole genome shotgun (WGS) entry which is preliminary data.</text>
</comment>
<protein>
    <submittedName>
        <fullName evidence="1">Uncharacterized protein</fullName>
    </submittedName>
</protein>
<proteinExistence type="predicted"/>
<accession>A0A742ZNN2</accession>
<reference evidence="1" key="2">
    <citation type="submission" date="2020-02" db="EMBL/GenBank/DDBJ databases">
        <authorList>
            <consortium name="NCBI Pathogen Detection Project"/>
        </authorList>
    </citation>
    <scope>NUCLEOTIDE SEQUENCE</scope>
    <source>
        <strain evidence="1">MA.03-3818</strain>
    </source>
</reference>
<evidence type="ECO:0000313" key="1">
    <source>
        <dbReference type="EMBL" id="HAF1616059.1"/>
    </source>
</evidence>
<sequence>MMTQGVSRHNAVLWLVRQRQVLIQESGMENNKRFSIARIRKRLLE</sequence>
<reference evidence="1" key="1">
    <citation type="journal article" date="2018" name="Genome Biol.">
        <title>SKESA: strategic k-mer extension for scrupulous assemblies.</title>
        <authorList>
            <person name="Souvorov A."/>
            <person name="Agarwala R."/>
            <person name="Lipman D.J."/>
        </authorList>
    </citation>
    <scope>NUCLEOTIDE SEQUENCE</scope>
    <source>
        <strain evidence="1">MA.03-3818</strain>
    </source>
</reference>
<dbReference type="AlphaFoldDB" id="A0A742ZNN2"/>